<dbReference type="Proteomes" id="UP000299102">
    <property type="component" value="Unassembled WGS sequence"/>
</dbReference>
<sequence length="333" mass="37722">MQHATNATIAYWPTRRAPASEDRYNSQISQTVQLIRGRTRFYNKIFDRPSQTQKPVCGRRHPDGVGFYYNGQHTTDDAKFAEFPWTVAIMDDESVNDPEDRKPAYYVSTGSLIHPSVVLTAAHFNIKKSTFKVRAGITSVKANRFENELYPHQDRYVEEVKVHQQYDDHILVYDIALLFLASPMILAPNVGVVCLPTQNNRLPANIRCIGSGWGREKFGTNVAYRTQLKKFDLTLIDRYTCEELLQETRLGPFFKLHESFTCARDDSKKDKCQGDGGSPLGENIRYQQQGVASWGIGCGNEGIPLVYVDLSKARAWIDSAVVAKGFDPRVYTP</sequence>
<dbReference type="PRINTS" id="PR00722">
    <property type="entry name" value="CHYMOTRYPSIN"/>
</dbReference>
<evidence type="ECO:0000256" key="2">
    <source>
        <dbReference type="ARBA" id="ARBA00024195"/>
    </source>
</evidence>
<dbReference type="Gene3D" id="2.40.10.10">
    <property type="entry name" value="Trypsin-like serine proteases"/>
    <property type="match status" value="1"/>
</dbReference>
<proteinExistence type="inferred from homology"/>
<feature type="domain" description="Peptidase S1" evidence="3">
    <location>
        <begin position="68"/>
        <end position="322"/>
    </location>
</feature>
<dbReference type="InterPro" id="IPR001314">
    <property type="entry name" value="Peptidase_S1A"/>
</dbReference>
<comment type="similarity">
    <text evidence="2">Belongs to the peptidase S1 family. CLIP subfamily.</text>
</comment>
<name>A0A4C1V2S4_EUMVA</name>
<dbReference type="AlphaFoldDB" id="A0A4C1V2S4"/>
<dbReference type="InterPro" id="IPR051487">
    <property type="entry name" value="Ser/Thr_Proteases_Immune/Dev"/>
</dbReference>
<accession>A0A4C1V2S4</accession>
<dbReference type="SMART" id="SM00020">
    <property type="entry name" value="Tryp_SPc"/>
    <property type="match status" value="1"/>
</dbReference>
<comment type="caution">
    <text evidence="4">The sequence shown here is derived from an EMBL/GenBank/DDBJ whole genome shotgun (WGS) entry which is preliminary data.</text>
</comment>
<dbReference type="InterPro" id="IPR009003">
    <property type="entry name" value="Peptidase_S1_PA"/>
</dbReference>
<organism evidence="4 5">
    <name type="scientific">Eumeta variegata</name>
    <name type="common">Bagworm moth</name>
    <name type="synonym">Eumeta japonica</name>
    <dbReference type="NCBI Taxonomy" id="151549"/>
    <lineage>
        <taxon>Eukaryota</taxon>
        <taxon>Metazoa</taxon>
        <taxon>Ecdysozoa</taxon>
        <taxon>Arthropoda</taxon>
        <taxon>Hexapoda</taxon>
        <taxon>Insecta</taxon>
        <taxon>Pterygota</taxon>
        <taxon>Neoptera</taxon>
        <taxon>Endopterygota</taxon>
        <taxon>Lepidoptera</taxon>
        <taxon>Glossata</taxon>
        <taxon>Ditrysia</taxon>
        <taxon>Tineoidea</taxon>
        <taxon>Psychidae</taxon>
        <taxon>Oiketicinae</taxon>
        <taxon>Eumeta</taxon>
    </lineage>
</organism>
<dbReference type="GO" id="GO:0006508">
    <property type="term" value="P:proteolysis"/>
    <property type="evidence" value="ECO:0007669"/>
    <property type="project" value="InterPro"/>
</dbReference>
<dbReference type="PANTHER" id="PTHR24256">
    <property type="entry name" value="TRYPTASE-RELATED"/>
    <property type="match status" value="1"/>
</dbReference>
<dbReference type="OrthoDB" id="6261922at2759"/>
<gene>
    <name evidence="4" type="primary">PPAF2</name>
    <name evidence="4" type="ORF">EVAR_18604_1</name>
</gene>
<keyword evidence="5" id="KW-1185">Reference proteome</keyword>
<dbReference type="PROSITE" id="PS50240">
    <property type="entry name" value="TRYPSIN_DOM"/>
    <property type="match status" value="1"/>
</dbReference>
<dbReference type="GO" id="GO:0004252">
    <property type="term" value="F:serine-type endopeptidase activity"/>
    <property type="evidence" value="ECO:0007669"/>
    <property type="project" value="InterPro"/>
</dbReference>
<reference evidence="4 5" key="1">
    <citation type="journal article" date="2019" name="Commun. Biol.">
        <title>The bagworm genome reveals a unique fibroin gene that provides high tensile strength.</title>
        <authorList>
            <person name="Kono N."/>
            <person name="Nakamura H."/>
            <person name="Ohtoshi R."/>
            <person name="Tomita M."/>
            <person name="Numata K."/>
            <person name="Arakawa K."/>
        </authorList>
    </citation>
    <scope>NUCLEOTIDE SEQUENCE [LARGE SCALE GENOMIC DNA]</scope>
</reference>
<dbReference type="Pfam" id="PF00089">
    <property type="entry name" value="Trypsin"/>
    <property type="match status" value="1"/>
</dbReference>
<evidence type="ECO:0000313" key="4">
    <source>
        <dbReference type="EMBL" id="GBP33123.1"/>
    </source>
</evidence>
<dbReference type="CDD" id="cd00190">
    <property type="entry name" value="Tryp_SPc"/>
    <property type="match status" value="1"/>
</dbReference>
<keyword evidence="1" id="KW-1015">Disulfide bond</keyword>
<dbReference type="STRING" id="151549.A0A4C1V2S4"/>
<evidence type="ECO:0000256" key="1">
    <source>
        <dbReference type="ARBA" id="ARBA00023157"/>
    </source>
</evidence>
<dbReference type="InterPro" id="IPR043504">
    <property type="entry name" value="Peptidase_S1_PA_chymotrypsin"/>
</dbReference>
<evidence type="ECO:0000313" key="5">
    <source>
        <dbReference type="Proteomes" id="UP000299102"/>
    </source>
</evidence>
<evidence type="ECO:0000259" key="3">
    <source>
        <dbReference type="PROSITE" id="PS50240"/>
    </source>
</evidence>
<dbReference type="SUPFAM" id="SSF50494">
    <property type="entry name" value="Trypsin-like serine proteases"/>
    <property type="match status" value="1"/>
</dbReference>
<dbReference type="InterPro" id="IPR001254">
    <property type="entry name" value="Trypsin_dom"/>
</dbReference>
<dbReference type="EMBL" id="BGZK01000269">
    <property type="protein sequence ID" value="GBP33123.1"/>
    <property type="molecule type" value="Genomic_DNA"/>
</dbReference>
<protein>
    <submittedName>
        <fullName evidence="4">Phenoloxidase-activating factor 2</fullName>
    </submittedName>
</protein>